<dbReference type="OrthoDB" id="2300232at2"/>
<keyword evidence="1" id="KW-0812">Transmembrane</keyword>
<keyword evidence="2" id="KW-0804">Transcription</keyword>
<reference evidence="2 3" key="1">
    <citation type="submission" date="2018-03" db="EMBL/GenBank/DDBJ databases">
        <authorList>
            <person name="Gulvik C.A."/>
        </authorList>
    </citation>
    <scope>NUCLEOTIDE SEQUENCE [LARGE SCALE GENOMIC DNA]</scope>
    <source>
        <strain evidence="2 3">JCM 31581</strain>
    </source>
</reference>
<gene>
    <name evidence="2" type="ORF">C7P63_03460</name>
</gene>
<dbReference type="InterPro" id="IPR024596">
    <property type="entry name" value="RNApol_su_b/EpuA"/>
</dbReference>
<dbReference type="RefSeq" id="WP_125942760.1">
    <property type="nucleotide sequence ID" value="NZ_PXZH01000001.1"/>
</dbReference>
<name>A0A429Z8Z6_9ENTE</name>
<evidence type="ECO:0000313" key="2">
    <source>
        <dbReference type="EMBL" id="RST90146.1"/>
    </source>
</evidence>
<dbReference type="Proteomes" id="UP000277864">
    <property type="component" value="Unassembled WGS sequence"/>
</dbReference>
<dbReference type="AlphaFoldDB" id="A0A429Z8Z6"/>
<protein>
    <submittedName>
        <fullName evidence="2">DNA-directed RNA polymerase subunit beta</fullName>
    </submittedName>
</protein>
<dbReference type="EMBL" id="PXZH01000001">
    <property type="protein sequence ID" value="RST90146.1"/>
    <property type="molecule type" value="Genomic_DNA"/>
</dbReference>
<organism evidence="2 3">
    <name type="scientific">Vagococcus humatus</name>
    <dbReference type="NCBI Taxonomy" id="1889241"/>
    <lineage>
        <taxon>Bacteria</taxon>
        <taxon>Bacillati</taxon>
        <taxon>Bacillota</taxon>
        <taxon>Bacilli</taxon>
        <taxon>Lactobacillales</taxon>
        <taxon>Enterococcaceae</taxon>
        <taxon>Vagococcus</taxon>
    </lineage>
</organism>
<dbReference type="Pfam" id="PF11772">
    <property type="entry name" value="EpuA"/>
    <property type="match status" value="1"/>
</dbReference>
<sequence>MDNISKHVLKRVLFVVLILIIGLVLFMIGSMVGYSVIGEGKATDVFHQSVWQHILEFMK</sequence>
<dbReference type="GO" id="GO:0000428">
    <property type="term" value="C:DNA-directed RNA polymerase complex"/>
    <property type="evidence" value="ECO:0007669"/>
    <property type="project" value="UniProtKB-KW"/>
</dbReference>
<keyword evidence="1" id="KW-0472">Membrane</keyword>
<evidence type="ECO:0000313" key="3">
    <source>
        <dbReference type="Proteomes" id="UP000277864"/>
    </source>
</evidence>
<keyword evidence="2" id="KW-0240">DNA-directed RNA polymerase</keyword>
<evidence type="ECO:0000256" key="1">
    <source>
        <dbReference type="SAM" id="Phobius"/>
    </source>
</evidence>
<keyword evidence="1" id="KW-1133">Transmembrane helix</keyword>
<comment type="caution">
    <text evidence="2">The sequence shown here is derived from an EMBL/GenBank/DDBJ whole genome shotgun (WGS) entry which is preliminary data.</text>
</comment>
<accession>A0A429Z8Z6</accession>
<feature type="transmembrane region" description="Helical" evidence="1">
    <location>
        <begin position="12"/>
        <end position="37"/>
    </location>
</feature>
<proteinExistence type="predicted"/>
<keyword evidence="3" id="KW-1185">Reference proteome</keyword>